<dbReference type="GO" id="GO:0016477">
    <property type="term" value="P:cell migration"/>
    <property type="evidence" value="ECO:0000318"/>
    <property type="project" value="GO_Central"/>
</dbReference>
<dbReference type="PRINTS" id="PR00452">
    <property type="entry name" value="SH3DOMAIN"/>
</dbReference>
<dbReference type="GeneID" id="20195688"/>
<dbReference type="Pfam" id="PF00017">
    <property type="entry name" value="SH2"/>
    <property type="match status" value="1"/>
</dbReference>
<dbReference type="EMBL" id="KB095859">
    <property type="protein sequence ID" value="ESO10518.1"/>
    <property type="molecule type" value="Genomic_DNA"/>
</dbReference>
<dbReference type="Gene3D" id="2.30.30.40">
    <property type="entry name" value="SH3 Domains"/>
    <property type="match status" value="1"/>
</dbReference>
<dbReference type="GO" id="GO:0030971">
    <property type="term" value="F:receptor tyrosine kinase binding"/>
    <property type="evidence" value="ECO:0000318"/>
    <property type="project" value="GO_Central"/>
</dbReference>
<dbReference type="FunCoup" id="T1EGI6">
    <property type="interactions" value="1097"/>
</dbReference>
<dbReference type="InterPro" id="IPR000980">
    <property type="entry name" value="SH2"/>
</dbReference>
<sequence>MSEFDPQDKNSWYFGTVSREEANSILQSEQDNGIFLVRDSTSIKGDFVVCVKEDNKISHYIVNRINSAGTVRFRIGDQEFPTLSALLKFYKSHCLDTTPLRRPAQRQKYRAKYKFPGRDPDDLPFEKNDILTIIRKDEEQWWLAANEKGLTGLVPVPYIEKYTEEMHVLTPGTPGSTLLNNSSTNNMFVDTQGPTLPDVISVKE</sequence>
<dbReference type="GO" id="GO:0035591">
    <property type="term" value="F:signaling adaptor activity"/>
    <property type="evidence" value="ECO:0000318"/>
    <property type="project" value="GO_Central"/>
</dbReference>
<dbReference type="KEGG" id="hro:HELRODRAFT_116949"/>
<dbReference type="Pfam" id="PF00018">
    <property type="entry name" value="SH3_1"/>
    <property type="match status" value="1"/>
</dbReference>
<gene>
    <name evidence="8" type="primary">20195688</name>
    <name evidence="7" type="ORF">HELRODRAFT_116949</name>
</gene>
<evidence type="ECO:0000313" key="9">
    <source>
        <dbReference type="Proteomes" id="UP000015101"/>
    </source>
</evidence>
<dbReference type="AlphaFoldDB" id="T1EGI6"/>
<dbReference type="STRING" id="6412.T1EGI6"/>
<dbReference type="InterPro" id="IPR051184">
    <property type="entry name" value="Tyrosine-phos_adapter"/>
</dbReference>
<dbReference type="PANTHER" id="PTHR19969">
    <property type="entry name" value="SH2-SH3 ADAPTOR PROTEIN-RELATED"/>
    <property type="match status" value="1"/>
</dbReference>
<dbReference type="Proteomes" id="UP000015101">
    <property type="component" value="Unassembled WGS sequence"/>
</dbReference>
<protein>
    <recommendedName>
        <fullName evidence="10">Adapter molecule Crk</fullName>
    </recommendedName>
</protein>
<dbReference type="InterPro" id="IPR036860">
    <property type="entry name" value="SH2_dom_sf"/>
</dbReference>
<reference evidence="9" key="1">
    <citation type="submission" date="2012-12" db="EMBL/GenBank/DDBJ databases">
        <authorList>
            <person name="Hellsten U."/>
            <person name="Grimwood J."/>
            <person name="Chapman J.A."/>
            <person name="Shapiro H."/>
            <person name="Aerts A."/>
            <person name="Otillar R.P."/>
            <person name="Terry A.Y."/>
            <person name="Boore J.L."/>
            <person name="Simakov O."/>
            <person name="Marletaz F."/>
            <person name="Cho S.-J."/>
            <person name="Edsinger-Gonzales E."/>
            <person name="Havlak P."/>
            <person name="Kuo D.-H."/>
            <person name="Larsson T."/>
            <person name="Lv J."/>
            <person name="Arendt D."/>
            <person name="Savage R."/>
            <person name="Osoegawa K."/>
            <person name="de Jong P."/>
            <person name="Lindberg D.R."/>
            <person name="Seaver E.C."/>
            <person name="Weisblat D.A."/>
            <person name="Putnam N.H."/>
            <person name="Grigoriev I.V."/>
            <person name="Rokhsar D.S."/>
        </authorList>
    </citation>
    <scope>NUCLEOTIDE SEQUENCE</scope>
</reference>
<evidence type="ECO:0000256" key="1">
    <source>
        <dbReference type="ARBA" id="ARBA00022443"/>
    </source>
</evidence>
<dbReference type="HOGENOM" id="CLU_060542_1_0_1"/>
<dbReference type="PRINTS" id="PR00401">
    <property type="entry name" value="SH2DOMAIN"/>
</dbReference>
<dbReference type="PROSITE" id="PS50001">
    <property type="entry name" value="SH2"/>
    <property type="match status" value="1"/>
</dbReference>
<dbReference type="OMA" id="DEANDRH"/>
<dbReference type="SMART" id="SM00252">
    <property type="entry name" value="SH2"/>
    <property type="match status" value="1"/>
</dbReference>
<evidence type="ECO:0000313" key="8">
    <source>
        <dbReference type="EnsemblMetazoa" id="HelroP116949"/>
    </source>
</evidence>
<dbReference type="SMART" id="SM00326">
    <property type="entry name" value="SH3"/>
    <property type="match status" value="1"/>
</dbReference>
<dbReference type="Gene3D" id="3.30.505.10">
    <property type="entry name" value="SH2 domain"/>
    <property type="match status" value="1"/>
</dbReference>
<dbReference type="PROSITE" id="PS50002">
    <property type="entry name" value="SH3"/>
    <property type="match status" value="1"/>
</dbReference>
<reference evidence="8" key="3">
    <citation type="submission" date="2015-06" db="UniProtKB">
        <authorList>
            <consortium name="EnsemblMetazoa"/>
        </authorList>
    </citation>
    <scope>IDENTIFICATION</scope>
</reference>
<dbReference type="SUPFAM" id="SSF55550">
    <property type="entry name" value="SH2 domain"/>
    <property type="match status" value="1"/>
</dbReference>
<feature type="domain" description="SH2" evidence="5">
    <location>
        <begin position="12"/>
        <end position="104"/>
    </location>
</feature>
<dbReference type="EMBL" id="AMQM01008843">
    <property type="status" value="NOT_ANNOTATED_CDS"/>
    <property type="molecule type" value="Genomic_DNA"/>
</dbReference>
<name>T1EGI6_HELRO</name>
<dbReference type="OrthoDB" id="9204160at2759"/>
<evidence type="ECO:0000256" key="4">
    <source>
        <dbReference type="PROSITE-ProRule" id="PRU00192"/>
    </source>
</evidence>
<dbReference type="CTD" id="20195688"/>
<evidence type="ECO:0000256" key="2">
    <source>
        <dbReference type="ARBA" id="ARBA00022999"/>
    </source>
</evidence>
<dbReference type="GO" id="GO:0005737">
    <property type="term" value="C:cytoplasm"/>
    <property type="evidence" value="ECO:0000318"/>
    <property type="project" value="GO_Central"/>
</dbReference>
<dbReference type="eggNOG" id="KOG4792">
    <property type="taxonomic scope" value="Eukaryota"/>
</dbReference>
<accession>T1EGI6</accession>
<proteinExistence type="predicted"/>
<evidence type="ECO:0000259" key="5">
    <source>
        <dbReference type="PROSITE" id="PS50001"/>
    </source>
</evidence>
<keyword evidence="2 3" id="KW-0727">SH2 domain</keyword>
<evidence type="ECO:0008006" key="10">
    <source>
        <dbReference type="Google" id="ProtNLM"/>
    </source>
</evidence>
<evidence type="ECO:0000256" key="3">
    <source>
        <dbReference type="PROSITE-ProRule" id="PRU00191"/>
    </source>
</evidence>
<dbReference type="InParanoid" id="T1EGI6"/>
<feature type="domain" description="SH3" evidence="6">
    <location>
        <begin position="104"/>
        <end position="164"/>
    </location>
</feature>
<dbReference type="RefSeq" id="XP_009011396.1">
    <property type="nucleotide sequence ID" value="XM_009013148.1"/>
</dbReference>
<organism evidence="8 9">
    <name type="scientific">Helobdella robusta</name>
    <name type="common">Californian leech</name>
    <dbReference type="NCBI Taxonomy" id="6412"/>
    <lineage>
        <taxon>Eukaryota</taxon>
        <taxon>Metazoa</taxon>
        <taxon>Spiralia</taxon>
        <taxon>Lophotrochozoa</taxon>
        <taxon>Annelida</taxon>
        <taxon>Clitellata</taxon>
        <taxon>Hirudinea</taxon>
        <taxon>Rhynchobdellida</taxon>
        <taxon>Glossiphoniidae</taxon>
        <taxon>Helobdella</taxon>
    </lineage>
</organism>
<dbReference type="EnsemblMetazoa" id="HelroT116949">
    <property type="protein sequence ID" value="HelroP116949"/>
    <property type="gene ID" value="HelroG116949"/>
</dbReference>
<reference evidence="7 9" key="2">
    <citation type="journal article" date="2013" name="Nature">
        <title>Insights into bilaterian evolution from three spiralian genomes.</title>
        <authorList>
            <person name="Simakov O."/>
            <person name="Marletaz F."/>
            <person name="Cho S.J."/>
            <person name="Edsinger-Gonzales E."/>
            <person name="Havlak P."/>
            <person name="Hellsten U."/>
            <person name="Kuo D.H."/>
            <person name="Larsson T."/>
            <person name="Lv J."/>
            <person name="Arendt D."/>
            <person name="Savage R."/>
            <person name="Osoegawa K."/>
            <person name="de Jong P."/>
            <person name="Grimwood J."/>
            <person name="Chapman J.A."/>
            <person name="Shapiro H."/>
            <person name="Aerts A."/>
            <person name="Otillar R.P."/>
            <person name="Terry A.Y."/>
            <person name="Boore J.L."/>
            <person name="Grigoriev I.V."/>
            <person name="Lindberg D.R."/>
            <person name="Seaver E.C."/>
            <person name="Weisblat D.A."/>
            <person name="Putnam N.H."/>
            <person name="Rokhsar D.S."/>
        </authorList>
    </citation>
    <scope>NUCLEOTIDE SEQUENCE</scope>
</reference>
<dbReference type="InterPro" id="IPR001452">
    <property type="entry name" value="SH3_domain"/>
</dbReference>
<dbReference type="PANTHER" id="PTHR19969:SF5">
    <property type="entry name" value="CRK-LIKE PROTEIN"/>
    <property type="match status" value="1"/>
</dbReference>
<keyword evidence="1 4" id="KW-0728">SH3 domain</keyword>
<keyword evidence="9" id="KW-1185">Reference proteome</keyword>
<evidence type="ECO:0000259" key="6">
    <source>
        <dbReference type="PROSITE" id="PS50002"/>
    </source>
</evidence>
<evidence type="ECO:0000313" key="7">
    <source>
        <dbReference type="EMBL" id="ESO10518.1"/>
    </source>
</evidence>
<dbReference type="GO" id="GO:0007167">
    <property type="term" value="P:enzyme-linked receptor protein signaling pathway"/>
    <property type="evidence" value="ECO:0000318"/>
    <property type="project" value="GO_Central"/>
</dbReference>